<keyword evidence="8 10" id="KW-0472">Membrane</keyword>
<feature type="domain" description="TonB-dependent receptor plug" evidence="14">
    <location>
        <begin position="145"/>
        <end position="249"/>
    </location>
</feature>
<dbReference type="SUPFAM" id="SSF56935">
    <property type="entry name" value="Porins"/>
    <property type="match status" value="1"/>
</dbReference>
<dbReference type="InterPro" id="IPR036942">
    <property type="entry name" value="Beta-barrel_TonB_sf"/>
</dbReference>
<evidence type="ECO:0000256" key="7">
    <source>
        <dbReference type="ARBA" id="ARBA00023077"/>
    </source>
</evidence>
<evidence type="ECO:0000256" key="8">
    <source>
        <dbReference type="ARBA" id="ARBA00023136"/>
    </source>
</evidence>
<evidence type="ECO:0000256" key="4">
    <source>
        <dbReference type="ARBA" id="ARBA00022692"/>
    </source>
</evidence>
<dbReference type="InterPro" id="IPR039426">
    <property type="entry name" value="TonB-dep_rcpt-like"/>
</dbReference>
<keyword evidence="9 10" id="KW-0998">Cell outer membrane</keyword>
<organism evidence="15 16">
    <name type="scientific">Aureibaculum marinum</name>
    <dbReference type="NCBI Taxonomy" id="2487930"/>
    <lineage>
        <taxon>Bacteria</taxon>
        <taxon>Pseudomonadati</taxon>
        <taxon>Bacteroidota</taxon>
        <taxon>Flavobacteriia</taxon>
        <taxon>Flavobacteriales</taxon>
        <taxon>Flavobacteriaceae</taxon>
        <taxon>Aureibaculum</taxon>
    </lineage>
</organism>
<dbReference type="RefSeq" id="WP_123898264.1">
    <property type="nucleotide sequence ID" value="NZ_RPFJ01000013.1"/>
</dbReference>
<comment type="caution">
    <text evidence="15">The sequence shown here is derived from an EMBL/GenBank/DDBJ whole genome shotgun (WGS) entry which is preliminary data.</text>
</comment>
<accession>A0A3N4NIF6</accession>
<dbReference type="NCBIfam" id="TIGR04057">
    <property type="entry name" value="SusC_RagA_signa"/>
    <property type="match status" value="1"/>
</dbReference>
<evidence type="ECO:0000256" key="10">
    <source>
        <dbReference type="PROSITE-ProRule" id="PRU01360"/>
    </source>
</evidence>
<keyword evidence="5" id="KW-0732">Signal</keyword>
<keyword evidence="4 10" id="KW-0812">Transmembrane</keyword>
<dbReference type="AlphaFoldDB" id="A0A3N4NIF6"/>
<evidence type="ECO:0000256" key="3">
    <source>
        <dbReference type="ARBA" id="ARBA00022452"/>
    </source>
</evidence>
<keyword evidence="12" id="KW-1133">Transmembrane helix</keyword>
<comment type="subcellular location">
    <subcellularLocation>
        <location evidence="1 10">Cell outer membrane</location>
        <topology evidence="1 10">Multi-pass membrane protein</topology>
    </subcellularLocation>
</comment>
<evidence type="ECO:0000256" key="5">
    <source>
        <dbReference type="ARBA" id="ARBA00022729"/>
    </source>
</evidence>
<evidence type="ECO:0000256" key="6">
    <source>
        <dbReference type="ARBA" id="ARBA00023065"/>
    </source>
</evidence>
<dbReference type="PANTHER" id="PTHR30069:SF53">
    <property type="entry name" value="COLICIN I RECEPTOR-RELATED"/>
    <property type="match status" value="1"/>
</dbReference>
<evidence type="ECO:0000313" key="15">
    <source>
        <dbReference type="EMBL" id="RPD96134.1"/>
    </source>
</evidence>
<keyword evidence="7 11" id="KW-0798">TonB box</keyword>
<dbReference type="PROSITE" id="PS52016">
    <property type="entry name" value="TONB_DEPENDENT_REC_3"/>
    <property type="match status" value="1"/>
</dbReference>
<keyword evidence="2 10" id="KW-0813">Transport</keyword>
<sequence length="1041" mass="115889">MKRACFKNTDFSKKEFEDFDSNYQKKNPFDLKSKFYFLLLFFLFTSITIYAQEVTITGVVTSADDNLSLPGVNVIVQGTTNGTSTDFDGNYSIKVNKGDVLEFSFIGFTTQFITVADQTEINVVMQVDSQTLDEVVVIGYGTAQKRDLTGSIISVKGGEVADKPAANPVASLQGKVSGLTVVNTGTLGGTPDVRIRGTSSRYVVTPLYVVDGVFADNINFVNPNDIESIEVLKDASSLAIFGVRGANGVIIVTTKKAKSGEFTINFNSSTGIKKITDAPDMADAALFKELYNEQLVNEGASPFSYYDVFNGDTDWVDRITNKSAMIHTYNLSVQNATEKNKLSFGLGYRSEEGLIKEEELKRITLNLNNQYNLSDKFRMGVTINGLRDKLPNTGSFSSALNATPIVDPIHYDSRSEFDGLYNQLPMEIGGPQIGNPALVAEVTKNKSIAERYRFVGSLFAEIDFLKYFTFKATVYGDYNNYRSRSYTPIVPIYVSESDEIANFNGNQLTRVNQSSSVAFNFQQDYLLSFKKDFGKHNLNTVVGFTTTDIYYEGISGSVAHDPSSTVGIIPDDERYWYLNVYPYGDSSTRVSNSSEYDKATTSLLARALYNYDGKYLLNGSYRRDATSQLAPDNRAQNFWSLGAGWVATRENFMSDLDPLNYFKLKGSIGELGNQALPGGTNYPYYPGVDEGATAIFGDQVIAGFVQRFEENPDLKWETVKMWELGFETRWFDNRLTFNTNYYNRKTEDLLVFVDTGVQTFFDNFGEIRNNGFEFEASWNDDISDNFSYSIGGNITTIDNKVLSTFEDAPIYANGSASRTITGEPIGSFYGYIVDGIYQSNADIAALPPSTLGTYGPGDFKYRDVNGDGEITPDDRTTIGNPTPDLTYGLYVNLNYKNFTLNVDLQGVYGNEIYRNWGNGSSYAPFNFRTDRVDRWNGSGTSNWEPRLYSTEYNRLPSTYMIEDGSYLRIRNIQLGYSFNNKILEKLKVDQVKLSANIQNLYTWKHTSGFSPEAGGSPTSFGIDSGGYPLPVISTLGLSLTF</sequence>
<keyword evidence="3 10" id="KW-1134">Transmembrane beta strand</keyword>
<dbReference type="InterPro" id="IPR012910">
    <property type="entry name" value="Plug_dom"/>
</dbReference>
<dbReference type="InterPro" id="IPR023997">
    <property type="entry name" value="TonB-dep_OMP_SusC/RagA_CS"/>
</dbReference>
<dbReference type="Pfam" id="PF13715">
    <property type="entry name" value="CarbopepD_reg_2"/>
    <property type="match status" value="1"/>
</dbReference>
<dbReference type="InterPro" id="IPR037066">
    <property type="entry name" value="Plug_dom_sf"/>
</dbReference>
<keyword evidence="16" id="KW-1185">Reference proteome</keyword>
<evidence type="ECO:0000256" key="1">
    <source>
        <dbReference type="ARBA" id="ARBA00004571"/>
    </source>
</evidence>
<dbReference type="Pfam" id="PF00593">
    <property type="entry name" value="TonB_dep_Rec_b-barrel"/>
    <property type="match status" value="1"/>
</dbReference>
<proteinExistence type="inferred from homology"/>
<gene>
    <name evidence="15" type="ORF">EGM88_10620</name>
</gene>
<comment type="similarity">
    <text evidence="10 11">Belongs to the TonB-dependent receptor family.</text>
</comment>
<dbReference type="SUPFAM" id="SSF49464">
    <property type="entry name" value="Carboxypeptidase regulatory domain-like"/>
    <property type="match status" value="1"/>
</dbReference>
<evidence type="ECO:0000259" key="13">
    <source>
        <dbReference type="Pfam" id="PF00593"/>
    </source>
</evidence>
<feature type="transmembrane region" description="Helical" evidence="12">
    <location>
        <begin position="35"/>
        <end position="52"/>
    </location>
</feature>
<dbReference type="Gene3D" id="2.170.130.10">
    <property type="entry name" value="TonB-dependent receptor, plug domain"/>
    <property type="match status" value="1"/>
</dbReference>
<dbReference type="GO" id="GO:0015344">
    <property type="term" value="F:siderophore uptake transmembrane transporter activity"/>
    <property type="evidence" value="ECO:0007669"/>
    <property type="project" value="TreeGrafter"/>
</dbReference>
<name>A0A3N4NIF6_9FLAO</name>
<evidence type="ECO:0000313" key="16">
    <source>
        <dbReference type="Proteomes" id="UP000270856"/>
    </source>
</evidence>
<dbReference type="Gene3D" id="2.60.40.1120">
    <property type="entry name" value="Carboxypeptidase-like, regulatory domain"/>
    <property type="match status" value="1"/>
</dbReference>
<evidence type="ECO:0000259" key="14">
    <source>
        <dbReference type="Pfam" id="PF07715"/>
    </source>
</evidence>
<dbReference type="Gene3D" id="2.40.170.20">
    <property type="entry name" value="TonB-dependent receptor, beta-barrel domain"/>
    <property type="match status" value="1"/>
</dbReference>
<dbReference type="GO" id="GO:0009279">
    <property type="term" value="C:cell outer membrane"/>
    <property type="evidence" value="ECO:0007669"/>
    <property type="project" value="UniProtKB-SubCell"/>
</dbReference>
<dbReference type="Proteomes" id="UP000270856">
    <property type="component" value="Unassembled WGS sequence"/>
</dbReference>
<dbReference type="NCBIfam" id="TIGR04056">
    <property type="entry name" value="OMP_RagA_SusC"/>
    <property type="match status" value="1"/>
</dbReference>
<dbReference type="Pfam" id="PF07715">
    <property type="entry name" value="Plug"/>
    <property type="match status" value="1"/>
</dbReference>
<dbReference type="GO" id="GO:0044718">
    <property type="term" value="P:siderophore transmembrane transport"/>
    <property type="evidence" value="ECO:0007669"/>
    <property type="project" value="TreeGrafter"/>
</dbReference>
<keyword evidence="6" id="KW-0406">Ion transport</keyword>
<evidence type="ECO:0000256" key="9">
    <source>
        <dbReference type="ARBA" id="ARBA00023237"/>
    </source>
</evidence>
<dbReference type="InterPro" id="IPR008969">
    <property type="entry name" value="CarboxyPept-like_regulatory"/>
</dbReference>
<evidence type="ECO:0000256" key="11">
    <source>
        <dbReference type="RuleBase" id="RU003357"/>
    </source>
</evidence>
<reference evidence="15 16" key="1">
    <citation type="submission" date="2018-11" db="EMBL/GenBank/DDBJ databases">
        <title>Aureibaculum marinum gen. nov., sp. nov., a member of the family Flavobacteriaceae isolated from the Bohai Sea.</title>
        <authorList>
            <person name="Ji X."/>
        </authorList>
    </citation>
    <scope>NUCLEOTIDE SEQUENCE [LARGE SCALE GENOMIC DNA]</scope>
    <source>
        <strain evidence="15 16">BH-SD17</strain>
    </source>
</reference>
<dbReference type="InterPro" id="IPR023996">
    <property type="entry name" value="TonB-dep_OMP_SusC/RagA"/>
</dbReference>
<keyword evidence="15" id="KW-0675">Receptor</keyword>
<protein>
    <submittedName>
        <fullName evidence="15">TonB-dependent receptor</fullName>
    </submittedName>
</protein>
<dbReference type="PANTHER" id="PTHR30069">
    <property type="entry name" value="TONB-DEPENDENT OUTER MEMBRANE RECEPTOR"/>
    <property type="match status" value="1"/>
</dbReference>
<dbReference type="EMBL" id="RPFJ01000013">
    <property type="protein sequence ID" value="RPD96134.1"/>
    <property type="molecule type" value="Genomic_DNA"/>
</dbReference>
<dbReference type="OrthoDB" id="9768177at2"/>
<evidence type="ECO:0000256" key="12">
    <source>
        <dbReference type="SAM" id="Phobius"/>
    </source>
</evidence>
<evidence type="ECO:0000256" key="2">
    <source>
        <dbReference type="ARBA" id="ARBA00022448"/>
    </source>
</evidence>
<feature type="domain" description="TonB-dependent receptor-like beta-barrel" evidence="13">
    <location>
        <begin position="470"/>
        <end position="1000"/>
    </location>
</feature>
<dbReference type="InterPro" id="IPR000531">
    <property type="entry name" value="Beta-barrel_TonB"/>
</dbReference>